<dbReference type="GO" id="GO:0042407">
    <property type="term" value="P:cristae formation"/>
    <property type="evidence" value="ECO:0007669"/>
    <property type="project" value="TreeGrafter"/>
</dbReference>
<keyword evidence="5 10" id="KW-0999">Mitochondrion inner membrane</keyword>
<keyword evidence="11" id="KW-0175">Coiled coil</keyword>
<evidence type="ECO:0000256" key="6">
    <source>
        <dbReference type="ARBA" id="ARBA00022989"/>
    </source>
</evidence>
<keyword evidence="4 10" id="KW-0812">Transmembrane</keyword>
<evidence type="ECO:0000256" key="10">
    <source>
        <dbReference type="RuleBase" id="RU363000"/>
    </source>
</evidence>
<proteinExistence type="inferred from homology"/>
<gene>
    <name evidence="12" type="primary">MIC60</name>
    <name evidence="12" type="ORF">H4219_002515</name>
</gene>
<reference evidence="12" key="1">
    <citation type="submission" date="2022-07" db="EMBL/GenBank/DDBJ databases">
        <title>Phylogenomic reconstructions and comparative analyses of Kickxellomycotina fungi.</title>
        <authorList>
            <person name="Reynolds N.K."/>
            <person name="Stajich J.E."/>
            <person name="Barry K."/>
            <person name="Grigoriev I.V."/>
            <person name="Crous P."/>
            <person name="Smith M.E."/>
        </authorList>
    </citation>
    <scope>NUCLEOTIDE SEQUENCE</scope>
    <source>
        <strain evidence="12">NBRC 100468</strain>
    </source>
</reference>
<evidence type="ECO:0000256" key="9">
    <source>
        <dbReference type="ARBA" id="ARBA00025571"/>
    </source>
</evidence>
<dbReference type="OrthoDB" id="10261039at2759"/>
<dbReference type="AlphaFoldDB" id="A0A9W7ZX83"/>
<organism evidence="12 13">
    <name type="scientific">Mycoemilia scoparia</name>
    <dbReference type="NCBI Taxonomy" id="417184"/>
    <lineage>
        <taxon>Eukaryota</taxon>
        <taxon>Fungi</taxon>
        <taxon>Fungi incertae sedis</taxon>
        <taxon>Zoopagomycota</taxon>
        <taxon>Kickxellomycotina</taxon>
        <taxon>Kickxellomycetes</taxon>
        <taxon>Kickxellales</taxon>
        <taxon>Kickxellaceae</taxon>
        <taxon>Mycoemilia</taxon>
    </lineage>
</organism>
<evidence type="ECO:0000313" key="12">
    <source>
        <dbReference type="EMBL" id="KAJ1918578.1"/>
    </source>
</evidence>
<keyword evidence="6 10" id="KW-1133">Transmembrane helix</keyword>
<evidence type="ECO:0000256" key="1">
    <source>
        <dbReference type="ARBA" id="ARBA00004434"/>
    </source>
</evidence>
<feature type="transmembrane region" description="Helical" evidence="10">
    <location>
        <begin position="48"/>
        <end position="69"/>
    </location>
</feature>
<dbReference type="PANTHER" id="PTHR15415">
    <property type="entry name" value="MITOFILIN"/>
    <property type="match status" value="1"/>
</dbReference>
<keyword evidence="7 10" id="KW-0496">Mitochondrion</keyword>
<dbReference type="InterPro" id="IPR019133">
    <property type="entry name" value="MIC60"/>
</dbReference>
<comment type="caution">
    <text evidence="12">The sequence shown here is derived from an EMBL/GenBank/DDBJ whole genome shotgun (WGS) entry which is preliminary data.</text>
</comment>
<feature type="coiled-coil region" evidence="11">
    <location>
        <begin position="301"/>
        <end position="328"/>
    </location>
</feature>
<comment type="subunit">
    <text evidence="10">Component of the mitochondrial contact site and cristae organizing system (MICOS) complex.</text>
</comment>
<evidence type="ECO:0000256" key="5">
    <source>
        <dbReference type="ARBA" id="ARBA00022792"/>
    </source>
</evidence>
<dbReference type="PANTHER" id="PTHR15415:SF7">
    <property type="entry name" value="MICOS COMPLEX SUBUNIT MIC60"/>
    <property type="match status" value="1"/>
</dbReference>
<evidence type="ECO:0000256" key="7">
    <source>
        <dbReference type="ARBA" id="ARBA00023128"/>
    </source>
</evidence>
<comment type="similarity">
    <text evidence="2 10">Belongs to the MICOS complex subunit Mic60 family.</text>
</comment>
<evidence type="ECO:0000256" key="4">
    <source>
        <dbReference type="ARBA" id="ARBA00022692"/>
    </source>
</evidence>
<dbReference type="Pfam" id="PF09731">
    <property type="entry name" value="Mitofilin"/>
    <property type="match status" value="1"/>
</dbReference>
<evidence type="ECO:0000256" key="8">
    <source>
        <dbReference type="ARBA" id="ARBA00023136"/>
    </source>
</evidence>
<protein>
    <recommendedName>
        <fullName evidence="3 10">MICOS complex subunit MIC60</fullName>
    </recommendedName>
    <alternativeName>
        <fullName evidence="10">Mitofilin</fullName>
    </alternativeName>
</protein>
<keyword evidence="13" id="KW-1185">Reference proteome</keyword>
<sequence length="553" mass="61843">MLRAPLGFGTKPIGGMSNALNKGGIYRRYAAAVASPKTAKPTKPKRKIFGKLVGTGIVLGGAFVGGAIYSQHDPIFAENYKSFVPGGKEFLVKVNQHNDSVWFALSDVLFETYDKVEYTSKFIYQQFGSLYNMLRHNTWHPEEVDGPKKETQVDKAPLVPKIASALEKPDSRPLKPASAQEKSTPQIGINIEIPPLETNDPKLKEMSDAIIRLIDALNKGNLSSYNLKPIQTLAYGLVELQNKLNSAVDDQKEAVKAAVDEKTQEFVKAIEDFEASAGKALKLREAELRKEKDQALSSFSNESQKRLLEELEAQKSMLERRFNRFVRARVDEERGGRLAQMDRLVTQYTELVALIREHSRISESFSELGCVSASIDILNSTIMSEPHATPFFDELKALVKSVENLNTTSTEGAYTATEAAFKSIKPKVALSGVSSPNELEDRFDYVRREVRRVSLVPEDGTFVSQVQSAMLSKLLFEKEGLVEGDDTESVLARAHYHLRRHDLDGATRELNQLKSWSKKLAEDWIAEARQRLEVEQALQVARSEDILAKIIRI</sequence>
<evidence type="ECO:0000256" key="2">
    <source>
        <dbReference type="ARBA" id="ARBA00010877"/>
    </source>
</evidence>
<keyword evidence="8 10" id="KW-0472">Membrane</keyword>
<evidence type="ECO:0000256" key="3">
    <source>
        <dbReference type="ARBA" id="ARBA00018116"/>
    </source>
</evidence>
<comment type="function">
    <text evidence="9">Component of the MICOS complex, a large protein complex of the mitochondrial inner membrane that plays crucial roles in the maintenance of crista junctions, inner membrane architecture, and formation of contact sites to the outer membrane. Plays a role in keeping cristae membranes connected to the inner boundary membrane. Also promotes protein import via the mitochondrial intermembrane space assembly (MIA) pathway.</text>
</comment>
<evidence type="ECO:0000313" key="13">
    <source>
        <dbReference type="Proteomes" id="UP001150538"/>
    </source>
</evidence>
<accession>A0A9W7ZX83</accession>
<evidence type="ECO:0000256" key="11">
    <source>
        <dbReference type="SAM" id="Coils"/>
    </source>
</evidence>
<name>A0A9W7ZX83_9FUNG</name>
<comment type="subcellular location">
    <subcellularLocation>
        <location evidence="1 10">Mitochondrion inner membrane</location>
        <topology evidence="1 10">Single-pass membrane protein</topology>
    </subcellularLocation>
</comment>
<dbReference type="EMBL" id="JANBPU010000042">
    <property type="protein sequence ID" value="KAJ1918578.1"/>
    <property type="molecule type" value="Genomic_DNA"/>
</dbReference>
<dbReference type="GO" id="GO:0061617">
    <property type="term" value="C:MICOS complex"/>
    <property type="evidence" value="ECO:0007669"/>
    <property type="project" value="TreeGrafter"/>
</dbReference>
<dbReference type="Proteomes" id="UP001150538">
    <property type="component" value="Unassembled WGS sequence"/>
</dbReference>